<feature type="domain" description="N-acetyltransferase" evidence="1">
    <location>
        <begin position="18"/>
        <end position="103"/>
    </location>
</feature>
<dbReference type="InterPro" id="IPR016181">
    <property type="entry name" value="Acyl_CoA_acyltransferase"/>
</dbReference>
<dbReference type="Proteomes" id="UP000198558">
    <property type="component" value="Unassembled WGS sequence"/>
</dbReference>
<keyword evidence="2" id="KW-0808">Transferase</keyword>
<name>A0A1I0EHK8_9FIRM</name>
<gene>
    <name evidence="2" type="ORF">SAMN04489758_1117</name>
</gene>
<keyword evidence="3" id="KW-1185">Reference proteome</keyword>
<dbReference type="OrthoDB" id="9797989at2"/>
<dbReference type="SUPFAM" id="SSF55729">
    <property type="entry name" value="Acyl-CoA N-acyltransferases (Nat)"/>
    <property type="match status" value="1"/>
</dbReference>
<organism evidence="2 3">
    <name type="scientific">Thomasclavelia cocleata</name>
    <dbReference type="NCBI Taxonomy" id="69824"/>
    <lineage>
        <taxon>Bacteria</taxon>
        <taxon>Bacillati</taxon>
        <taxon>Bacillota</taxon>
        <taxon>Erysipelotrichia</taxon>
        <taxon>Erysipelotrichales</taxon>
        <taxon>Coprobacillaceae</taxon>
        <taxon>Thomasclavelia</taxon>
    </lineage>
</organism>
<dbReference type="PANTHER" id="PTHR39173:SF1">
    <property type="entry name" value="ACETYLTRANSFERASE"/>
    <property type="match status" value="1"/>
</dbReference>
<dbReference type="Gene3D" id="3.40.630.30">
    <property type="match status" value="1"/>
</dbReference>
<sequence>MKLIKQEYVNTSLPKGWKPYYIFLIVVDDIEVGKIVLREGTRKERYYDGHIGYNIELKYRGHHYAYQATKLLIKEAVLLGFDELIITCSPDNLASKKTILKLKAEYLETVLIPIALRKDFATDELEKEVYLIKLRR</sequence>
<protein>
    <submittedName>
        <fullName evidence="2">Acetyltransferase (GNAT) domain-containing protein</fullName>
    </submittedName>
</protein>
<proteinExistence type="predicted"/>
<dbReference type="InterPro" id="IPR000182">
    <property type="entry name" value="GNAT_dom"/>
</dbReference>
<evidence type="ECO:0000259" key="1">
    <source>
        <dbReference type="Pfam" id="PF13302"/>
    </source>
</evidence>
<dbReference type="GO" id="GO:0016747">
    <property type="term" value="F:acyltransferase activity, transferring groups other than amino-acyl groups"/>
    <property type="evidence" value="ECO:0007669"/>
    <property type="project" value="InterPro"/>
</dbReference>
<evidence type="ECO:0000313" key="3">
    <source>
        <dbReference type="Proteomes" id="UP000198558"/>
    </source>
</evidence>
<dbReference type="PANTHER" id="PTHR39173">
    <property type="entry name" value="ACETYLTRANSFERASE"/>
    <property type="match status" value="1"/>
</dbReference>
<dbReference type="AlphaFoldDB" id="A0A1I0EHK8"/>
<reference evidence="3" key="1">
    <citation type="submission" date="2016-10" db="EMBL/GenBank/DDBJ databases">
        <authorList>
            <person name="Varghese N."/>
            <person name="Submissions S."/>
        </authorList>
    </citation>
    <scope>NUCLEOTIDE SEQUENCE [LARGE SCALE GENOMIC DNA]</scope>
    <source>
        <strain evidence="3">DSM 1551</strain>
    </source>
</reference>
<dbReference type="RefSeq" id="WP_092353539.1">
    <property type="nucleotide sequence ID" value="NZ_FOIN01000011.1"/>
</dbReference>
<dbReference type="EMBL" id="FOIN01000011">
    <property type="protein sequence ID" value="SET43929.1"/>
    <property type="molecule type" value="Genomic_DNA"/>
</dbReference>
<dbReference type="Pfam" id="PF13302">
    <property type="entry name" value="Acetyltransf_3"/>
    <property type="match status" value="1"/>
</dbReference>
<evidence type="ECO:0000313" key="2">
    <source>
        <dbReference type="EMBL" id="SET43929.1"/>
    </source>
</evidence>
<accession>A0A1I0EHK8</accession>
<dbReference type="GeneID" id="78288242"/>